<dbReference type="Proteomes" id="UP000293345">
    <property type="component" value="Unassembled WGS sequence"/>
</dbReference>
<feature type="active site" evidence="9">
    <location>
        <position position="202"/>
    </location>
</feature>
<dbReference type="NCBIfam" id="TIGR00888">
    <property type="entry name" value="guaA_Nterm"/>
    <property type="match status" value="1"/>
</dbReference>
<evidence type="ECO:0000256" key="5">
    <source>
        <dbReference type="ARBA" id="ARBA00022749"/>
    </source>
</evidence>
<keyword evidence="3 9" id="KW-0436">Ligase</keyword>
<dbReference type="GO" id="GO:0005829">
    <property type="term" value="C:cytosol"/>
    <property type="evidence" value="ECO:0007669"/>
    <property type="project" value="TreeGrafter"/>
</dbReference>
<organism evidence="13 14">
    <name type="scientific">Senegalimassilia faecalis</name>
    <dbReference type="NCBI Taxonomy" id="2509433"/>
    <lineage>
        <taxon>Bacteria</taxon>
        <taxon>Bacillati</taxon>
        <taxon>Actinomycetota</taxon>
        <taxon>Coriobacteriia</taxon>
        <taxon>Coriobacteriales</taxon>
        <taxon>Coriobacteriaceae</taxon>
        <taxon>Senegalimassilia</taxon>
    </lineage>
</organism>
<keyword evidence="7 9" id="KW-0067">ATP-binding</keyword>
<feature type="domain" description="GMPS ATP-PPase" evidence="12">
    <location>
        <begin position="229"/>
        <end position="422"/>
    </location>
</feature>
<dbReference type="PANTHER" id="PTHR11922:SF2">
    <property type="entry name" value="GMP SYNTHASE [GLUTAMINE-HYDROLYZING]"/>
    <property type="match status" value="1"/>
</dbReference>
<protein>
    <recommendedName>
        <fullName evidence="9">GMP synthase [glutamine-hydrolyzing]</fullName>
        <ecNumber evidence="9">6.3.5.2</ecNumber>
    </recommendedName>
    <alternativeName>
        <fullName evidence="9">GMP synthetase</fullName>
    </alternativeName>
    <alternativeName>
        <fullName evidence="9">Glutamine amidotransferase</fullName>
    </alternativeName>
</protein>
<dbReference type="GO" id="GO:0003921">
    <property type="term" value="F:GMP synthase activity"/>
    <property type="evidence" value="ECO:0007669"/>
    <property type="project" value="InterPro"/>
</dbReference>
<dbReference type="EC" id="6.3.5.2" evidence="9"/>
<dbReference type="InterPro" id="IPR029062">
    <property type="entry name" value="Class_I_gatase-like"/>
</dbReference>
<evidence type="ECO:0000256" key="9">
    <source>
        <dbReference type="HAMAP-Rule" id="MF_00344"/>
    </source>
</evidence>
<dbReference type="CDD" id="cd01742">
    <property type="entry name" value="GATase1_GMP_Synthase"/>
    <property type="match status" value="1"/>
</dbReference>
<dbReference type="AlphaFoldDB" id="A0A4Q2JZ69"/>
<evidence type="ECO:0000256" key="8">
    <source>
        <dbReference type="ARBA" id="ARBA00022962"/>
    </source>
</evidence>
<dbReference type="InterPro" id="IPR014729">
    <property type="entry name" value="Rossmann-like_a/b/a_fold"/>
</dbReference>
<dbReference type="FunFam" id="3.40.50.880:FF:000001">
    <property type="entry name" value="GMP synthase [glutamine-hydrolyzing]"/>
    <property type="match status" value="1"/>
</dbReference>
<dbReference type="UniPathway" id="UPA00189">
    <property type="reaction ID" value="UER00296"/>
</dbReference>
<dbReference type="Pfam" id="PF00958">
    <property type="entry name" value="GMP_synt_C"/>
    <property type="match status" value="1"/>
</dbReference>
<evidence type="ECO:0000256" key="11">
    <source>
        <dbReference type="SAM" id="MobiDB-lite"/>
    </source>
</evidence>
<dbReference type="PROSITE" id="PS51553">
    <property type="entry name" value="GMPS_ATP_PPASE"/>
    <property type="match status" value="1"/>
</dbReference>
<dbReference type="SUPFAM" id="SSF54810">
    <property type="entry name" value="GMP synthetase C-terminal dimerisation domain"/>
    <property type="match status" value="1"/>
</dbReference>
<feature type="region of interest" description="Disordered" evidence="11">
    <location>
        <begin position="1"/>
        <end position="32"/>
    </location>
</feature>
<evidence type="ECO:0000256" key="6">
    <source>
        <dbReference type="ARBA" id="ARBA00022755"/>
    </source>
</evidence>
<dbReference type="PANTHER" id="PTHR11922">
    <property type="entry name" value="GMP SYNTHASE-RELATED"/>
    <property type="match status" value="1"/>
</dbReference>
<dbReference type="Gene3D" id="3.40.50.620">
    <property type="entry name" value="HUPs"/>
    <property type="match status" value="1"/>
</dbReference>
<dbReference type="HAMAP" id="MF_00344">
    <property type="entry name" value="GMP_synthase"/>
    <property type="match status" value="1"/>
</dbReference>
<name>A0A4Q2JZ69_9ACTN</name>
<dbReference type="Pfam" id="PF00117">
    <property type="entry name" value="GATase"/>
    <property type="match status" value="1"/>
</dbReference>
<keyword evidence="8 9" id="KW-0315">Glutamine amidotransferase</keyword>
<evidence type="ECO:0000256" key="7">
    <source>
        <dbReference type="ARBA" id="ARBA00022840"/>
    </source>
</evidence>
<evidence type="ECO:0000313" key="13">
    <source>
        <dbReference type="EMBL" id="RXZ53368.1"/>
    </source>
</evidence>
<dbReference type="Gene3D" id="3.30.300.10">
    <property type="match status" value="1"/>
</dbReference>
<keyword evidence="6 9" id="KW-0658">Purine biosynthesis</keyword>
<evidence type="ECO:0000256" key="3">
    <source>
        <dbReference type="ARBA" id="ARBA00022598"/>
    </source>
</evidence>
<evidence type="ECO:0000256" key="2">
    <source>
        <dbReference type="ARBA" id="ARBA00005153"/>
    </source>
</evidence>
<comment type="function">
    <text evidence="1 9">Catalyzes the synthesis of GMP from XMP.</text>
</comment>
<sequence>MGEYANAKGKRGRVRGRRSAIRTEKEPLVSTASSTTSQKVAVFDFGAQYGQLIARRVRDLHVYSEIVPCDITADEVREMAPAAIILSGGPASVNAEDAPRVDPAIYELGVPILGFCYGHQVTSVTLGGSVYHPEVGEYGPAELHVSGGALFKGTPADQTVWMSHFDAVKDVPSGFSVVASTDVCPVAAMECPERKIYTTQFHPEVKHTQFGNQMLKNFLFDICGLEPNWTMDNLVETLTADFREKVGSDRVILALSGGVDSSVVAALGARAVGKQMTCVFVNHGLLRKGEPEQVEDVFTKQFDVDFIHVHAEERYAKLLDGVTDPEQKRRIIGTQFWEEFFTVAQQLDGVKYLAQGTIYPDIIESGARKTGGKAATIKSHHNLIPFPEGVHFDLIEPLDHFFKDEVRALGTALGLPDHIVHRQPFPGPGLAIRIIGAVSPEKLEILKNADAIVREELDAYNQRLFEETGERNSEHSCWQYFAVLPDIKSVGVMGDERTYQRPIILRAVESSDAMTADWAKLPYDLLAKISSRIVAEVPGANRVCYDITPKPPATIEWE</sequence>
<dbReference type="InterPro" id="IPR025777">
    <property type="entry name" value="GMPS_ATP_PPase_dom"/>
</dbReference>
<feature type="active site" evidence="9">
    <location>
        <position position="204"/>
    </location>
</feature>
<comment type="subunit">
    <text evidence="9">Homodimer.</text>
</comment>
<feature type="binding site" evidence="10">
    <location>
        <begin position="256"/>
        <end position="262"/>
    </location>
    <ligand>
        <name>ATP</name>
        <dbReference type="ChEBI" id="CHEBI:30616"/>
    </ligand>
</feature>
<dbReference type="OrthoDB" id="9802219at2"/>
<reference evidence="13 14" key="1">
    <citation type="submission" date="2019-01" db="EMBL/GenBank/DDBJ databases">
        <title>Senegalimassilia sp. nov. KGMB04484 isolated human feces.</title>
        <authorList>
            <person name="Han K.-I."/>
            <person name="Kim J.-S."/>
            <person name="Lee K.C."/>
            <person name="Suh M.K."/>
            <person name="Eom M.K."/>
            <person name="Lee J.H."/>
            <person name="Park S.-H."/>
            <person name="Kang S.W."/>
            <person name="Park J.-E."/>
            <person name="Oh B.S."/>
            <person name="Yu S.Y."/>
            <person name="Choi S.-H."/>
            <person name="Lee D.H."/>
            <person name="Yoon H."/>
            <person name="Kim B.-Y."/>
            <person name="Lee J.H."/>
            <person name="Lee J.-S."/>
        </authorList>
    </citation>
    <scope>NUCLEOTIDE SEQUENCE [LARGE SCALE GENOMIC DNA]</scope>
    <source>
        <strain evidence="13 14">KGMB04484</strain>
    </source>
</reference>
<dbReference type="InterPro" id="IPR022955">
    <property type="entry name" value="GMP_synthase"/>
</dbReference>
<evidence type="ECO:0000259" key="12">
    <source>
        <dbReference type="PROSITE" id="PS51553"/>
    </source>
</evidence>
<evidence type="ECO:0000256" key="10">
    <source>
        <dbReference type="PROSITE-ProRule" id="PRU00886"/>
    </source>
</evidence>
<dbReference type="FunFam" id="3.30.300.10:FF:000002">
    <property type="entry name" value="GMP synthase [glutamine-hydrolyzing]"/>
    <property type="match status" value="1"/>
</dbReference>
<dbReference type="Pfam" id="PF02540">
    <property type="entry name" value="NAD_synthase"/>
    <property type="match status" value="1"/>
</dbReference>
<keyword evidence="14" id="KW-1185">Reference proteome</keyword>
<gene>
    <name evidence="9 13" type="primary">guaA</name>
    <name evidence="13" type="ORF">ET524_01800</name>
</gene>
<feature type="active site" description="Nucleophile" evidence="9">
    <location>
        <position position="116"/>
    </location>
</feature>
<dbReference type="CDD" id="cd01997">
    <property type="entry name" value="GMP_synthase_C"/>
    <property type="match status" value="1"/>
</dbReference>
<accession>A0A4Q2JZ69</accession>
<evidence type="ECO:0000256" key="4">
    <source>
        <dbReference type="ARBA" id="ARBA00022741"/>
    </source>
</evidence>
<dbReference type="PRINTS" id="PR00096">
    <property type="entry name" value="GATASE"/>
</dbReference>
<feature type="compositionally biased region" description="Basic residues" evidence="11">
    <location>
        <begin position="8"/>
        <end position="20"/>
    </location>
</feature>
<dbReference type="PROSITE" id="PS51273">
    <property type="entry name" value="GATASE_TYPE_1"/>
    <property type="match status" value="1"/>
</dbReference>
<evidence type="ECO:0000256" key="1">
    <source>
        <dbReference type="ARBA" id="ARBA00002332"/>
    </source>
</evidence>
<dbReference type="InterPro" id="IPR022310">
    <property type="entry name" value="NAD/GMP_synthase"/>
</dbReference>
<keyword evidence="4 9" id="KW-0547">Nucleotide-binding</keyword>
<dbReference type="GO" id="GO:0005524">
    <property type="term" value="F:ATP binding"/>
    <property type="evidence" value="ECO:0007669"/>
    <property type="project" value="UniProtKB-UniRule"/>
</dbReference>
<dbReference type="InterPro" id="IPR017926">
    <property type="entry name" value="GATASE"/>
</dbReference>
<dbReference type="NCBIfam" id="NF000848">
    <property type="entry name" value="PRK00074.1"/>
    <property type="match status" value="1"/>
</dbReference>
<comment type="caution">
    <text evidence="13">The sequence shown here is derived from an EMBL/GenBank/DDBJ whole genome shotgun (WGS) entry which is preliminary data.</text>
</comment>
<dbReference type="NCBIfam" id="TIGR00884">
    <property type="entry name" value="guaA_Cterm"/>
    <property type="match status" value="1"/>
</dbReference>
<comment type="pathway">
    <text evidence="2 9">Purine metabolism; GMP biosynthesis; GMP from XMP (L-Gln route): step 1/1.</text>
</comment>
<proteinExistence type="inferred from homology"/>
<dbReference type="InterPro" id="IPR001674">
    <property type="entry name" value="GMP_synth_C"/>
</dbReference>
<evidence type="ECO:0000313" key="14">
    <source>
        <dbReference type="Proteomes" id="UP000293345"/>
    </source>
</evidence>
<dbReference type="SUPFAM" id="SSF52402">
    <property type="entry name" value="Adenine nucleotide alpha hydrolases-like"/>
    <property type="match status" value="1"/>
</dbReference>
<comment type="catalytic activity">
    <reaction evidence="9">
        <text>XMP + L-glutamine + ATP + H2O = GMP + L-glutamate + AMP + diphosphate + 2 H(+)</text>
        <dbReference type="Rhea" id="RHEA:11680"/>
        <dbReference type="ChEBI" id="CHEBI:15377"/>
        <dbReference type="ChEBI" id="CHEBI:15378"/>
        <dbReference type="ChEBI" id="CHEBI:29985"/>
        <dbReference type="ChEBI" id="CHEBI:30616"/>
        <dbReference type="ChEBI" id="CHEBI:33019"/>
        <dbReference type="ChEBI" id="CHEBI:57464"/>
        <dbReference type="ChEBI" id="CHEBI:58115"/>
        <dbReference type="ChEBI" id="CHEBI:58359"/>
        <dbReference type="ChEBI" id="CHEBI:456215"/>
        <dbReference type="EC" id="6.3.5.2"/>
    </reaction>
</comment>
<dbReference type="Gene3D" id="3.40.50.880">
    <property type="match status" value="1"/>
</dbReference>
<dbReference type="InterPro" id="IPR004739">
    <property type="entry name" value="GMP_synth_GATase"/>
</dbReference>
<dbReference type="PRINTS" id="PR00099">
    <property type="entry name" value="CPSGATASE"/>
</dbReference>
<dbReference type="EMBL" id="SDPW01000001">
    <property type="protein sequence ID" value="RXZ53368.1"/>
    <property type="molecule type" value="Genomic_DNA"/>
</dbReference>
<dbReference type="SUPFAM" id="SSF52317">
    <property type="entry name" value="Class I glutamine amidotransferase-like"/>
    <property type="match status" value="1"/>
</dbReference>
<keyword evidence="5 9" id="KW-0332">GMP biosynthesis</keyword>